<evidence type="ECO:0000259" key="1">
    <source>
        <dbReference type="Pfam" id="PF07693"/>
    </source>
</evidence>
<dbReference type="Proteomes" id="UP000319979">
    <property type="component" value="Unassembled WGS sequence"/>
</dbReference>
<feature type="domain" description="KAP NTPase" evidence="1">
    <location>
        <begin position="26"/>
        <end position="300"/>
    </location>
</feature>
<dbReference type="AlphaFoldDB" id="A0A544BME7"/>
<name>A0A544BME7_VIBCL</name>
<dbReference type="Gene3D" id="3.40.50.300">
    <property type="entry name" value="P-loop containing nucleotide triphosphate hydrolases"/>
    <property type="match status" value="1"/>
</dbReference>
<sequence>MILKAREIDIIVGDPFKNDRLDRKENAEILTEFICSSSEPMVVCIDAPWGQGKTTFLRMWEQYLKDNSVPTIYFNAWENDFTDDAFVSLIGEIGSAIETLTNKENKSKVTEYYQKAKKVGLGLVKRAIPAAAKVATAGAFDLEEITEQTLSSFAESLANEQIEKYENAKKALCTFREHLAGFANNISSENGKPLVFIIDELDRCRPTFSIEILEKAKHFFNVPNIIFVLGADKEQLGHSIKAIYGQGINVNGYLRRFIDFDYLLPSPEKGKFVSALFDKYAFDEYFSKKKSESTRYEGEQALRMFTELFEAYQLTLREQVHCCSLLSLSIRTTPSNNKLFPLFLCLLIVLKVKEPEVYKRFISGELTPNQLIEKIKQTDRLNGIFESNYGAVLEAYIAACRKYDYAGEDITAPYVRIRDSLDSQDTEKHYANRVLQILEQFEWSGGFGSLDYLVKKIEVASRFNA</sequence>
<dbReference type="InterPro" id="IPR027417">
    <property type="entry name" value="P-loop_NTPase"/>
</dbReference>
<evidence type="ECO:0000313" key="2">
    <source>
        <dbReference type="EMBL" id="TQP07540.1"/>
    </source>
</evidence>
<reference evidence="2 3" key="1">
    <citation type="submission" date="2019-07" db="EMBL/GenBank/DDBJ databases">
        <title>Phenotypic and genotypic antimicrobial resistance traits of Vibrio cholerae non-O1/non-O139 isolated from a large Austrian lake frequently associated with cases of infection.</title>
        <authorList>
            <person name="Lepuschitz S."/>
            <person name="Baron S."/>
            <person name="Larvor E."/>
            <person name="Granier S."/>
            <person name="Pretzer C."/>
            <person name="Mach R.L."/>
            <person name="Farnleitner A.H."/>
            <person name="Ruppitsch W."/>
            <person name="Pleininger S."/>
            <person name="Indra A."/>
            <person name="Kirschner A.K.T."/>
        </authorList>
    </citation>
    <scope>NUCLEOTIDE SEQUENCE [LARGE SCALE GENOMIC DNA]</scope>
    <source>
        <strain evidence="2 3">A12JL36W90</strain>
    </source>
</reference>
<dbReference type="EMBL" id="VIOS01000201">
    <property type="protein sequence ID" value="TQP07540.1"/>
    <property type="molecule type" value="Genomic_DNA"/>
</dbReference>
<dbReference type="InterPro" id="IPR011646">
    <property type="entry name" value="KAP_P-loop"/>
</dbReference>
<dbReference type="Pfam" id="PF07693">
    <property type="entry name" value="KAP_NTPase"/>
    <property type="match status" value="1"/>
</dbReference>
<accession>A0A544BME7</accession>
<evidence type="ECO:0000313" key="3">
    <source>
        <dbReference type="Proteomes" id="UP000319979"/>
    </source>
</evidence>
<comment type="caution">
    <text evidence="2">The sequence shown here is derived from an EMBL/GenBank/DDBJ whole genome shotgun (WGS) entry which is preliminary data.</text>
</comment>
<dbReference type="RefSeq" id="WP_142735902.1">
    <property type="nucleotide sequence ID" value="NZ_VIOS01000201.1"/>
</dbReference>
<protein>
    <recommendedName>
        <fullName evidence="1">KAP NTPase domain-containing protein</fullName>
    </recommendedName>
</protein>
<dbReference type="SUPFAM" id="SSF52540">
    <property type="entry name" value="P-loop containing nucleoside triphosphate hydrolases"/>
    <property type="match status" value="1"/>
</dbReference>
<gene>
    <name evidence="2" type="ORF">FLM02_19935</name>
</gene>
<organism evidence="2 3">
    <name type="scientific">Vibrio cholerae</name>
    <dbReference type="NCBI Taxonomy" id="666"/>
    <lineage>
        <taxon>Bacteria</taxon>
        <taxon>Pseudomonadati</taxon>
        <taxon>Pseudomonadota</taxon>
        <taxon>Gammaproteobacteria</taxon>
        <taxon>Vibrionales</taxon>
        <taxon>Vibrionaceae</taxon>
        <taxon>Vibrio</taxon>
    </lineage>
</organism>
<proteinExistence type="predicted"/>